<keyword evidence="2" id="KW-0378">Hydrolase</keyword>
<feature type="region of interest" description="Disordered" evidence="1">
    <location>
        <begin position="1"/>
        <end position="24"/>
    </location>
</feature>
<keyword evidence="3" id="KW-1185">Reference proteome</keyword>
<evidence type="ECO:0000313" key="3">
    <source>
        <dbReference type="Proteomes" id="UP000585474"/>
    </source>
</evidence>
<evidence type="ECO:0000313" key="2">
    <source>
        <dbReference type="EMBL" id="GFZ03380.1"/>
    </source>
</evidence>
<protein>
    <submittedName>
        <fullName evidence="2">Ubiquitin-specific protease 22</fullName>
    </submittedName>
</protein>
<dbReference type="Proteomes" id="UP000585474">
    <property type="component" value="Unassembled WGS sequence"/>
</dbReference>
<comment type="caution">
    <text evidence="2">The sequence shown here is derived from an EMBL/GenBank/DDBJ whole genome shotgun (WGS) entry which is preliminary data.</text>
</comment>
<dbReference type="GO" id="GO:0006508">
    <property type="term" value="P:proteolysis"/>
    <property type="evidence" value="ECO:0007669"/>
    <property type="project" value="UniProtKB-KW"/>
</dbReference>
<feature type="region of interest" description="Disordered" evidence="1">
    <location>
        <begin position="47"/>
        <end position="70"/>
    </location>
</feature>
<accession>A0A7J0FYZ1</accession>
<proteinExistence type="predicted"/>
<feature type="compositionally biased region" description="Basic and acidic residues" evidence="1">
    <location>
        <begin position="57"/>
        <end position="70"/>
    </location>
</feature>
<sequence>MKHVFPRLLSPRNPHGSSEDDSRNRLAFWTNALSRIGRPRAVIHAPSLPQVLRQRRRGSERERGGLGEDNRGVEVPVVDLVPARAAEELRPFNVDGDLVPPPPQRETARVRGRTRRRKRRTRKASPPPPGRTAAPRYGRSGSPPLPVAGASGTPVTSSAAPRRTAIGTLIGAGMSPEPPRRSVADDAIDPYLSISPPYSLSHI</sequence>
<feature type="compositionally biased region" description="Low complexity" evidence="1">
    <location>
        <begin position="190"/>
        <end position="203"/>
    </location>
</feature>
<feature type="compositionally biased region" description="Basic residues" evidence="1">
    <location>
        <begin position="110"/>
        <end position="123"/>
    </location>
</feature>
<gene>
    <name evidence="2" type="ORF">Acr_16g0000040</name>
</gene>
<keyword evidence="2" id="KW-0645">Protease</keyword>
<evidence type="ECO:0000256" key="1">
    <source>
        <dbReference type="SAM" id="MobiDB-lite"/>
    </source>
</evidence>
<dbReference type="GO" id="GO:0008233">
    <property type="term" value="F:peptidase activity"/>
    <property type="evidence" value="ECO:0007669"/>
    <property type="project" value="UniProtKB-KW"/>
</dbReference>
<feature type="region of interest" description="Disordered" evidence="1">
    <location>
        <begin position="92"/>
        <end position="203"/>
    </location>
</feature>
<dbReference type="AlphaFoldDB" id="A0A7J0FYZ1"/>
<reference evidence="2 3" key="1">
    <citation type="submission" date="2019-07" db="EMBL/GenBank/DDBJ databases">
        <title>De Novo Assembly of kiwifruit Actinidia rufa.</title>
        <authorList>
            <person name="Sugita-Konishi S."/>
            <person name="Sato K."/>
            <person name="Mori E."/>
            <person name="Abe Y."/>
            <person name="Kisaki G."/>
            <person name="Hamano K."/>
            <person name="Suezawa K."/>
            <person name="Otani M."/>
            <person name="Fukuda T."/>
            <person name="Manabe T."/>
            <person name="Gomi K."/>
            <person name="Tabuchi M."/>
            <person name="Akimitsu K."/>
            <person name="Kataoka I."/>
        </authorList>
    </citation>
    <scope>NUCLEOTIDE SEQUENCE [LARGE SCALE GENOMIC DNA]</scope>
    <source>
        <strain evidence="3">cv. Fuchu</strain>
    </source>
</reference>
<name>A0A7J0FYZ1_9ERIC</name>
<dbReference type="EMBL" id="BJWL01000016">
    <property type="protein sequence ID" value="GFZ03380.1"/>
    <property type="molecule type" value="Genomic_DNA"/>
</dbReference>
<organism evidence="2 3">
    <name type="scientific">Actinidia rufa</name>
    <dbReference type="NCBI Taxonomy" id="165716"/>
    <lineage>
        <taxon>Eukaryota</taxon>
        <taxon>Viridiplantae</taxon>
        <taxon>Streptophyta</taxon>
        <taxon>Embryophyta</taxon>
        <taxon>Tracheophyta</taxon>
        <taxon>Spermatophyta</taxon>
        <taxon>Magnoliopsida</taxon>
        <taxon>eudicotyledons</taxon>
        <taxon>Gunneridae</taxon>
        <taxon>Pentapetalae</taxon>
        <taxon>asterids</taxon>
        <taxon>Ericales</taxon>
        <taxon>Actinidiaceae</taxon>
        <taxon>Actinidia</taxon>
    </lineage>
</organism>